<protein>
    <submittedName>
        <fullName evidence="1">Uncharacterized protein</fullName>
    </submittedName>
</protein>
<dbReference type="AlphaFoldDB" id="A0A9P6CRK0"/>
<evidence type="ECO:0000313" key="1">
    <source>
        <dbReference type="EMBL" id="KAF9470139.1"/>
    </source>
</evidence>
<dbReference type="Proteomes" id="UP000807469">
    <property type="component" value="Unassembled WGS sequence"/>
</dbReference>
<accession>A0A9P6CRK0</accession>
<gene>
    <name evidence="1" type="ORF">BDN70DRAFT_889239</name>
</gene>
<name>A0A9P6CRK0_9AGAR</name>
<keyword evidence="2" id="KW-1185">Reference proteome</keyword>
<comment type="caution">
    <text evidence="1">The sequence shown here is derived from an EMBL/GenBank/DDBJ whole genome shotgun (WGS) entry which is preliminary data.</text>
</comment>
<sequence>MEAMAHGSIMLEGSRARRISRCPIFVVLALFTAAKFSRRTPSTRELDTAPRPPFIPNEGRARDVILQCVYAVKLLLYEQRDL</sequence>
<evidence type="ECO:0000313" key="2">
    <source>
        <dbReference type="Proteomes" id="UP000807469"/>
    </source>
</evidence>
<organism evidence="1 2">
    <name type="scientific">Pholiota conissans</name>
    <dbReference type="NCBI Taxonomy" id="109636"/>
    <lineage>
        <taxon>Eukaryota</taxon>
        <taxon>Fungi</taxon>
        <taxon>Dikarya</taxon>
        <taxon>Basidiomycota</taxon>
        <taxon>Agaricomycotina</taxon>
        <taxon>Agaricomycetes</taxon>
        <taxon>Agaricomycetidae</taxon>
        <taxon>Agaricales</taxon>
        <taxon>Agaricineae</taxon>
        <taxon>Strophariaceae</taxon>
        <taxon>Pholiota</taxon>
    </lineage>
</organism>
<dbReference type="EMBL" id="MU156251">
    <property type="protein sequence ID" value="KAF9470139.1"/>
    <property type="molecule type" value="Genomic_DNA"/>
</dbReference>
<proteinExistence type="predicted"/>
<reference evidence="1" key="1">
    <citation type="submission" date="2020-11" db="EMBL/GenBank/DDBJ databases">
        <authorList>
            <consortium name="DOE Joint Genome Institute"/>
            <person name="Ahrendt S."/>
            <person name="Riley R."/>
            <person name="Andreopoulos W."/>
            <person name="Labutti K."/>
            <person name="Pangilinan J."/>
            <person name="Ruiz-Duenas F.J."/>
            <person name="Barrasa J.M."/>
            <person name="Sanchez-Garcia M."/>
            <person name="Camarero S."/>
            <person name="Miyauchi S."/>
            <person name="Serrano A."/>
            <person name="Linde D."/>
            <person name="Babiker R."/>
            <person name="Drula E."/>
            <person name="Ayuso-Fernandez I."/>
            <person name="Pacheco R."/>
            <person name="Padilla G."/>
            <person name="Ferreira P."/>
            <person name="Barriuso J."/>
            <person name="Kellner H."/>
            <person name="Castanera R."/>
            <person name="Alfaro M."/>
            <person name="Ramirez L."/>
            <person name="Pisabarro A.G."/>
            <person name="Kuo A."/>
            <person name="Tritt A."/>
            <person name="Lipzen A."/>
            <person name="He G."/>
            <person name="Yan M."/>
            <person name="Ng V."/>
            <person name="Cullen D."/>
            <person name="Martin F."/>
            <person name="Rosso M.-N."/>
            <person name="Henrissat B."/>
            <person name="Hibbett D."/>
            <person name="Martinez A.T."/>
            <person name="Grigoriev I.V."/>
        </authorList>
    </citation>
    <scope>NUCLEOTIDE SEQUENCE</scope>
    <source>
        <strain evidence="1">CIRM-BRFM 674</strain>
    </source>
</reference>